<evidence type="ECO:0000256" key="10">
    <source>
        <dbReference type="ARBA" id="ARBA00022927"/>
    </source>
</evidence>
<dbReference type="Pfam" id="PF04144">
    <property type="entry name" value="SCAMP"/>
    <property type="match status" value="1"/>
</dbReference>
<keyword evidence="9 16" id="KW-0067">ATP-binding</keyword>
<dbReference type="PROSITE" id="PS00107">
    <property type="entry name" value="PROTEIN_KINASE_ATP"/>
    <property type="match status" value="1"/>
</dbReference>
<keyword evidence="8" id="KW-0418">Kinase</keyword>
<dbReference type="GO" id="GO:0004674">
    <property type="term" value="F:protein serine/threonine kinase activity"/>
    <property type="evidence" value="ECO:0007669"/>
    <property type="project" value="UniProtKB-KW"/>
</dbReference>
<keyword evidence="17" id="KW-0813">Transport</keyword>
<feature type="transmembrane region" description="Helical" evidence="17">
    <location>
        <begin position="412"/>
        <end position="435"/>
    </location>
</feature>
<dbReference type="PANTHER" id="PTHR10687">
    <property type="entry name" value="SECRETORY CARRIER-ASSOCIATED MEMBRANE PROTEIN SCAMP"/>
    <property type="match status" value="1"/>
</dbReference>
<feature type="region of interest" description="Disordered" evidence="18">
    <location>
        <begin position="124"/>
        <end position="165"/>
    </location>
</feature>
<sequence length="485" mass="56521">MNSAAAITDFLWDKRTGLAARTMPHPRRYHSSERGSRGSYHEHYRSRKHKRRRSRSWSSSSDRTRRRRREDSYHVRSRSSYDDHSSDRRVYDRRYCGSYRRNDYSRDRGEAYYDTDYRHSYEYHRENSSYRSQRSSRRKHRRRRRRSRTFSRSSSQHSSRRAKSVEDDAEGHLIYHVGDWLQERYEIVSTLGEGTFGRVVQCVDHRRGGARVALKIIKNVEKYKEAARLEINVLEKINEKDPDNKNLCVQMFDWFDYHGHMCISFELLGLSTFDFLKDNNYLPYPIHQDISMEIPQEFQKTVSTMYYLWMCSTLALLLNFLACLASFCVETSNGSGFGLSLLWVLLFTPCSFVCWYRPMYKAFRSDSSFNFFVFFFIFFAQNVLFVLQAIGIPGWGFSGWITALVVLKNNTAVAVLMLLVALLFTGIAVLGIVMLKRIHSLYRRTGASFQKAQQEFAAGVFSNPAVRTAAANAAAGAAENAFRAP</sequence>
<evidence type="ECO:0000256" key="2">
    <source>
        <dbReference type="ARBA" id="ARBA00004141"/>
    </source>
</evidence>
<dbReference type="SMART" id="SM00220">
    <property type="entry name" value="S_TKc"/>
    <property type="match status" value="1"/>
</dbReference>
<keyword evidence="12 17" id="KW-0472">Membrane</keyword>
<dbReference type="PANTHER" id="PTHR10687:SF6">
    <property type="entry name" value="SECRETORY CARRIER-ASSOCIATED MEMBRANE PROTEIN 3"/>
    <property type="match status" value="1"/>
</dbReference>
<feature type="transmembrane region" description="Helical" evidence="17">
    <location>
        <begin position="339"/>
        <end position="357"/>
    </location>
</feature>
<dbReference type="Proteomes" id="UP000335636">
    <property type="component" value="Unassembled WGS sequence"/>
</dbReference>
<keyword evidence="21" id="KW-1185">Reference proteome</keyword>
<evidence type="ECO:0000256" key="1">
    <source>
        <dbReference type="ARBA" id="ARBA00004123"/>
    </source>
</evidence>
<dbReference type="InterPro" id="IPR017441">
    <property type="entry name" value="Protein_kinase_ATP_BS"/>
</dbReference>
<name>A0A5E4A853_MARMO</name>
<dbReference type="GO" id="GO:0004713">
    <property type="term" value="F:protein tyrosine kinase activity"/>
    <property type="evidence" value="ECO:0007669"/>
    <property type="project" value="UniProtKB-KW"/>
</dbReference>
<feature type="compositionally biased region" description="Basic and acidic residues" evidence="18">
    <location>
        <begin position="30"/>
        <end position="43"/>
    </location>
</feature>
<reference evidence="20" key="1">
    <citation type="submission" date="2019-04" db="EMBL/GenBank/DDBJ databases">
        <authorList>
            <person name="Alioto T."/>
            <person name="Alioto T."/>
        </authorList>
    </citation>
    <scope>NUCLEOTIDE SEQUENCE [LARGE SCALE GENOMIC DNA]</scope>
</reference>
<gene>
    <name evidence="20" type="ORF">MONAX_5E040713</name>
</gene>
<comment type="similarity">
    <text evidence="15">Belongs to the protein kinase superfamily. CMGC Ser/Thr protein kinase family. Lammer subfamily.</text>
</comment>
<evidence type="ECO:0000313" key="21">
    <source>
        <dbReference type="Proteomes" id="UP000335636"/>
    </source>
</evidence>
<dbReference type="GO" id="GO:0005634">
    <property type="term" value="C:nucleus"/>
    <property type="evidence" value="ECO:0007669"/>
    <property type="project" value="UniProtKB-SubCell"/>
</dbReference>
<dbReference type="GO" id="GO:0055038">
    <property type="term" value="C:recycling endosome membrane"/>
    <property type="evidence" value="ECO:0007669"/>
    <property type="project" value="TreeGrafter"/>
</dbReference>
<comment type="subcellular location">
    <subcellularLocation>
        <location evidence="2 17">Membrane</location>
        <topology evidence="2 17">Multi-pass membrane protein</topology>
    </subcellularLocation>
    <subcellularLocation>
        <location evidence="1">Nucleus</location>
    </subcellularLocation>
</comment>
<evidence type="ECO:0000256" key="7">
    <source>
        <dbReference type="ARBA" id="ARBA00022741"/>
    </source>
</evidence>
<feature type="region of interest" description="Disordered" evidence="18">
    <location>
        <begin position="22"/>
        <end position="87"/>
    </location>
</feature>
<dbReference type="PROSITE" id="PS50011">
    <property type="entry name" value="PROTEIN_KINASE_DOM"/>
    <property type="match status" value="1"/>
</dbReference>
<evidence type="ECO:0000256" key="18">
    <source>
        <dbReference type="SAM" id="MobiDB-lite"/>
    </source>
</evidence>
<dbReference type="FunFam" id="3.30.200.20:FF:000061">
    <property type="entry name" value="Dual specificity protein kinase CLK2"/>
    <property type="match status" value="1"/>
</dbReference>
<keyword evidence="7 16" id="KW-0547">Nucleotide-binding</keyword>
<evidence type="ECO:0000256" key="5">
    <source>
        <dbReference type="ARBA" id="ARBA00022679"/>
    </source>
</evidence>
<protein>
    <recommendedName>
        <fullName evidence="17">Secretory carrier-associated membrane protein</fullName>
        <shortName evidence="17">Secretory carrier membrane protein</shortName>
    </recommendedName>
</protein>
<feature type="domain" description="Protein kinase" evidence="19">
    <location>
        <begin position="185"/>
        <end position="483"/>
    </location>
</feature>
<evidence type="ECO:0000256" key="6">
    <source>
        <dbReference type="ARBA" id="ARBA00022692"/>
    </source>
</evidence>
<dbReference type="InterPro" id="IPR011009">
    <property type="entry name" value="Kinase-like_dom_sf"/>
</dbReference>
<dbReference type="Gene3D" id="3.30.200.20">
    <property type="entry name" value="Phosphorylase Kinase, domain 1"/>
    <property type="match status" value="1"/>
</dbReference>
<feature type="compositionally biased region" description="Basic residues" evidence="18">
    <location>
        <begin position="134"/>
        <end position="149"/>
    </location>
</feature>
<evidence type="ECO:0000259" key="19">
    <source>
        <dbReference type="PROSITE" id="PS50011"/>
    </source>
</evidence>
<keyword evidence="3" id="KW-0723">Serine/threonine-protein kinase</keyword>
<dbReference type="GO" id="GO:0032588">
    <property type="term" value="C:trans-Golgi network membrane"/>
    <property type="evidence" value="ECO:0007669"/>
    <property type="project" value="TreeGrafter"/>
</dbReference>
<feature type="binding site" evidence="16">
    <location>
        <position position="215"/>
    </location>
    <ligand>
        <name>ATP</name>
        <dbReference type="ChEBI" id="CHEBI:30616"/>
    </ligand>
</feature>
<evidence type="ECO:0000256" key="12">
    <source>
        <dbReference type="ARBA" id="ARBA00023136"/>
    </source>
</evidence>
<keyword evidence="13" id="KW-0829">Tyrosine-protein kinase</keyword>
<feature type="compositionally biased region" description="Basic and acidic residues" evidence="18">
    <location>
        <begin position="69"/>
        <end position="87"/>
    </location>
</feature>
<evidence type="ECO:0000256" key="17">
    <source>
        <dbReference type="RuleBase" id="RU363122"/>
    </source>
</evidence>
<dbReference type="AlphaFoldDB" id="A0A5E4A853"/>
<feature type="transmembrane region" description="Helical" evidence="17">
    <location>
        <begin position="369"/>
        <end position="392"/>
    </location>
</feature>
<evidence type="ECO:0000256" key="13">
    <source>
        <dbReference type="ARBA" id="ARBA00023137"/>
    </source>
</evidence>
<evidence type="ECO:0000256" key="4">
    <source>
        <dbReference type="ARBA" id="ARBA00022553"/>
    </source>
</evidence>
<feature type="compositionally biased region" description="Basic residues" evidence="18">
    <location>
        <begin position="44"/>
        <end position="55"/>
    </location>
</feature>
<accession>A0A5E4A853</accession>
<evidence type="ECO:0000313" key="20">
    <source>
        <dbReference type="EMBL" id="VTJ53096.1"/>
    </source>
</evidence>
<dbReference type="GO" id="GO:0015031">
    <property type="term" value="P:protein transport"/>
    <property type="evidence" value="ECO:0007669"/>
    <property type="project" value="UniProtKB-KW"/>
</dbReference>
<feature type="transmembrane region" description="Helical" evidence="17">
    <location>
        <begin position="306"/>
        <end position="327"/>
    </location>
</feature>
<keyword evidence="5" id="KW-0808">Transferase</keyword>
<evidence type="ECO:0000256" key="14">
    <source>
        <dbReference type="ARBA" id="ARBA00023242"/>
    </source>
</evidence>
<keyword evidence="11 17" id="KW-1133">Transmembrane helix</keyword>
<evidence type="ECO:0000256" key="15">
    <source>
        <dbReference type="ARBA" id="ARBA00037966"/>
    </source>
</evidence>
<proteinExistence type="inferred from homology"/>
<dbReference type="GO" id="GO:0005524">
    <property type="term" value="F:ATP binding"/>
    <property type="evidence" value="ECO:0007669"/>
    <property type="project" value="UniProtKB-UniRule"/>
</dbReference>
<dbReference type="InterPro" id="IPR007273">
    <property type="entry name" value="SCAMP"/>
</dbReference>
<evidence type="ECO:0000256" key="3">
    <source>
        <dbReference type="ARBA" id="ARBA00022527"/>
    </source>
</evidence>
<evidence type="ECO:0000256" key="11">
    <source>
        <dbReference type="ARBA" id="ARBA00022989"/>
    </source>
</evidence>
<dbReference type="InterPro" id="IPR000719">
    <property type="entry name" value="Prot_kinase_dom"/>
</dbReference>
<keyword evidence="14" id="KW-0539">Nucleus</keyword>
<evidence type="ECO:0000256" key="16">
    <source>
        <dbReference type="PROSITE-ProRule" id="PRU10141"/>
    </source>
</evidence>
<comment type="similarity">
    <text evidence="17">Belongs to the SCAMP family.</text>
</comment>
<dbReference type="Pfam" id="PF00069">
    <property type="entry name" value="Pkinase"/>
    <property type="match status" value="1"/>
</dbReference>
<keyword evidence="4" id="KW-0597">Phosphoprotein</keyword>
<organism evidence="20 21">
    <name type="scientific">Marmota monax</name>
    <name type="common">Woodchuck</name>
    <dbReference type="NCBI Taxonomy" id="9995"/>
    <lineage>
        <taxon>Eukaryota</taxon>
        <taxon>Metazoa</taxon>
        <taxon>Chordata</taxon>
        <taxon>Craniata</taxon>
        <taxon>Vertebrata</taxon>
        <taxon>Euteleostomi</taxon>
        <taxon>Mammalia</taxon>
        <taxon>Eutheria</taxon>
        <taxon>Euarchontoglires</taxon>
        <taxon>Glires</taxon>
        <taxon>Rodentia</taxon>
        <taxon>Sciuromorpha</taxon>
        <taxon>Sciuridae</taxon>
        <taxon>Xerinae</taxon>
        <taxon>Marmotini</taxon>
        <taxon>Marmota</taxon>
    </lineage>
</organism>
<keyword evidence="10" id="KW-0653">Protein transport</keyword>
<evidence type="ECO:0000256" key="8">
    <source>
        <dbReference type="ARBA" id="ARBA00022777"/>
    </source>
</evidence>
<dbReference type="EMBL" id="CABDUW010000025">
    <property type="protein sequence ID" value="VTJ53096.1"/>
    <property type="molecule type" value="Genomic_DNA"/>
</dbReference>
<comment type="caution">
    <text evidence="20">The sequence shown here is derived from an EMBL/GenBank/DDBJ whole genome shotgun (WGS) entry which is preliminary data.</text>
</comment>
<dbReference type="SUPFAM" id="SSF56112">
    <property type="entry name" value="Protein kinase-like (PK-like)"/>
    <property type="match status" value="1"/>
</dbReference>
<evidence type="ECO:0000256" key="9">
    <source>
        <dbReference type="ARBA" id="ARBA00022840"/>
    </source>
</evidence>
<keyword evidence="6 17" id="KW-0812">Transmembrane</keyword>